<dbReference type="EMBL" id="BRYA01000144">
    <property type="protein sequence ID" value="GMI41201.1"/>
    <property type="molecule type" value="Genomic_DNA"/>
</dbReference>
<dbReference type="Proteomes" id="UP001165065">
    <property type="component" value="Unassembled WGS sequence"/>
</dbReference>
<evidence type="ECO:0000259" key="2">
    <source>
        <dbReference type="PROSITE" id="PS50197"/>
    </source>
</evidence>
<organism evidence="3 4">
    <name type="scientific">Triparma columacea</name>
    <dbReference type="NCBI Taxonomy" id="722753"/>
    <lineage>
        <taxon>Eukaryota</taxon>
        <taxon>Sar</taxon>
        <taxon>Stramenopiles</taxon>
        <taxon>Ochrophyta</taxon>
        <taxon>Bolidophyceae</taxon>
        <taxon>Parmales</taxon>
        <taxon>Triparmaceae</taxon>
        <taxon>Triparma</taxon>
    </lineage>
</organism>
<dbReference type="Gene3D" id="1.10.1540.10">
    <property type="entry name" value="BEACH domain"/>
    <property type="match status" value="1"/>
</dbReference>
<feature type="domain" description="BEACH" evidence="2">
    <location>
        <begin position="117"/>
        <end position="419"/>
    </location>
</feature>
<dbReference type="SMART" id="SM01026">
    <property type="entry name" value="Beach"/>
    <property type="match status" value="1"/>
</dbReference>
<dbReference type="InterPro" id="IPR036322">
    <property type="entry name" value="WD40_repeat_dom_sf"/>
</dbReference>
<dbReference type="SUPFAM" id="SSF81837">
    <property type="entry name" value="BEACH domain"/>
    <property type="match status" value="1"/>
</dbReference>
<feature type="region of interest" description="Disordered" evidence="1">
    <location>
        <begin position="539"/>
        <end position="596"/>
    </location>
</feature>
<dbReference type="SUPFAM" id="SSF50978">
    <property type="entry name" value="WD40 repeat-like"/>
    <property type="match status" value="1"/>
</dbReference>
<proteinExistence type="predicted"/>
<dbReference type="PANTHER" id="PTHR13743:SF123">
    <property type="entry name" value="PROTEIN FAN"/>
    <property type="match status" value="1"/>
</dbReference>
<evidence type="ECO:0000256" key="1">
    <source>
        <dbReference type="SAM" id="MobiDB-lite"/>
    </source>
</evidence>
<dbReference type="InterPro" id="IPR001680">
    <property type="entry name" value="WD40_rpt"/>
</dbReference>
<dbReference type="PANTHER" id="PTHR13743">
    <property type="entry name" value="BEIGE/BEACH-RELATED"/>
    <property type="match status" value="1"/>
</dbReference>
<protein>
    <recommendedName>
        <fullName evidence="2">BEACH domain-containing protein</fullName>
    </recommendedName>
</protein>
<feature type="region of interest" description="Disordered" evidence="1">
    <location>
        <begin position="503"/>
        <end position="527"/>
    </location>
</feature>
<dbReference type="InterPro" id="IPR036372">
    <property type="entry name" value="BEACH_dom_sf"/>
</dbReference>
<dbReference type="PROSITE" id="PS50197">
    <property type="entry name" value="BEACH"/>
    <property type="match status" value="1"/>
</dbReference>
<dbReference type="Pfam" id="PF02138">
    <property type="entry name" value="Beach"/>
    <property type="match status" value="1"/>
</dbReference>
<dbReference type="OrthoDB" id="26681at2759"/>
<dbReference type="InterPro" id="IPR050865">
    <property type="entry name" value="BEACH_Domain"/>
</dbReference>
<reference evidence="4" key="1">
    <citation type="journal article" date="2023" name="Commun. Biol.">
        <title>Genome analysis of Parmales, the sister group of diatoms, reveals the evolutionary specialization of diatoms from phago-mixotrophs to photoautotrophs.</title>
        <authorList>
            <person name="Ban H."/>
            <person name="Sato S."/>
            <person name="Yoshikawa S."/>
            <person name="Yamada K."/>
            <person name="Nakamura Y."/>
            <person name="Ichinomiya M."/>
            <person name="Sato N."/>
            <person name="Blanc-Mathieu R."/>
            <person name="Endo H."/>
            <person name="Kuwata A."/>
            <person name="Ogata H."/>
        </authorList>
    </citation>
    <scope>NUCLEOTIDE SEQUENCE [LARGE SCALE GENOMIC DNA]</scope>
</reference>
<gene>
    <name evidence="3" type="ORF">TrCOL_g9376</name>
</gene>
<dbReference type="Gene3D" id="2.130.10.10">
    <property type="entry name" value="YVTN repeat-like/Quinoprotein amine dehydrogenase"/>
    <property type="match status" value="1"/>
</dbReference>
<dbReference type="SMART" id="SM00320">
    <property type="entry name" value="WD40"/>
    <property type="match status" value="4"/>
</dbReference>
<comment type="caution">
    <text evidence="3">The sequence shown here is derived from an EMBL/GenBank/DDBJ whole genome shotgun (WGS) entry which is preliminary data.</text>
</comment>
<dbReference type="CDD" id="cd06071">
    <property type="entry name" value="Beach"/>
    <property type="match status" value="1"/>
</dbReference>
<evidence type="ECO:0000313" key="4">
    <source>
        <dbReference type="Proteomes" id="UP001165065"/>
    </source>
</evidence>
<evidence type="ECO:0000313" key="3">
    <source>
        <dbReference type="EMBL" id="GMI41201.1"/>
    </source>
</evidence>
<dbReference type="AlphaFoldDB" id="A0A9W7G9W0"/>
<name>A0A9W7G9W0_9STRA</name>
<accession>A0A9W7G9W0</accession>
<keyword evidence="4" id="KW-1185">Reference proteome</keyword>
<feature type="compositionally biased region" description="Polar residues" evidence="1">
    <location>
        <begin position="515"/>
        <end position="527"/>
    </location>
</feature>
<feature type="region of interest" description="Disordered" evidence="1">
    <location>
        <begin position="430"/>
        <end position="489"/>
    </location>
</feature>
<sequence length="958" mass="103221">MLTGERVYWIPRNKESGRRGVIVDVPKVRRLARRYVGLRDVGVEVFYDSKNGRGEWGEDGWFGVTNKQGRQERGEEGWKGGATDSVLLGFENEKVRDSFVLGVLSVANGDGVKRRAVVDTDRQRVNDLYRAWLTGRIETYVYLELINSAGRRSKLDFSRYPVYPWIFKDGGEGDKKPDLENPDTYRDFSKPVGALEPKRLERFRERMRSMGEGGGNGTGGEEGFLYGTHYSTAGYTLYWLIRVMPEHVICLQSGRFDEADRIFRSVISSWGGVLTGGADVKELTPEFYDTDRKRGGGRFLVNAMNLTLGTSTVTGKRIHDVELPKWARGGKDFVKVMRKGLESQHVGQVINKWIDLIFGVNSRGEGARNSDNLFAKSAYYEAKDLEIERDEAVRDRMVMEAEEFGVVPDMVFVLEHGRKGEGLDGLWDAVVGGGGGQLDTPERRKRPQKDEGEAGGGETEGREDGGAKGSAEDTAAPPASPPGGDAWLMGKDAEDVVEKLTLRDGGAGGDHPQPGNGTPSRVTEATSRAKTWLSNVMSSGNKAGKEVGGGGKVAELPRQQTSRDGGEAKTGEIPPTPPKPKMQARTASAETRKGRYKTTSRRFFAHNRELLKNMDPVLTPILPQRPVFTDSVTGIVAAGENQNMLLAGSRDGSVAVVSRVDLNTVRLVKGAMPVSRVCGNLKAGLVLTCGYDDAITSYRVGESGTIDRLAVCNAHDDACVDLDVVNVTGTGGQIVVSGGDDCVVKVWSVGGEGVGGGEPLCDFYDAETPVMAVAGKMNGSKDECLVVAGCEDGTVRAWIYDLLTGDQRPIQVTGGGGRMGSISSLGFVHDGPGDDMRFLAGGSGGTIRMMDYDSLEKIVCVCEANVRTSVRDFVTDGEFIVGAGGNGGIYLLRVKEREGGEGVFGVEIVKEWGGIVEEGISKIELLRQGVGGGGKVDGTVVLVVGGDDGTMGMLKICE</sequence>
<dbReference type="InterPro" id="IPR000409">
    <property type="entry name" value="BEACH_dom"/>
</dbReference>
<dbReference type="InterPro" id="IPR015943">
    <property type="entry name" value="WD40/YVTN_repeat-like_dom_sf"/>
</dbReference>
<dbReference type="Pfam" id="PF00400">
    <property type="entry name" value="WD40"/>
    <property type="match status" value="2"/>
</dbReference>